<proteinExistence type="predicted"/>
<keyword evidence="4" id="KW-0804">Transcription</keyword>
<evidence type="ECO:0000256" key="4">
    <source>
        <dbReference type="ARBA" id="ARBA00023163"/>
    </source>
</evidence>
<evidence type="ECO:0000313" key="7">
    <source>
        <dbReference type="EMBL" id="KAL0376375.1"/>
    </source>
</evidence>
<dbReference type="EMBL" id="JACGWM010000004">
    <property type="protein sequence ID" value="KAL0376375.1"/>
    <property type="molecule type" value="Genomic_DNA"/>
</dbReference>
<keyword evidence="3" id="KW-0238">DNA-binding</keyword>
<gene>
    <name evidence="7" type="ORF">Scaly_0755100</name>
</gene>
<reference evidence="7" key="1">
    <citation type="submission" date="2020-06" db="EMBL/GenBank/DDBJ databases">
        <authorList>
            <person name="Li T."/>
            <person name="Hu X."/>
            <person name="Zhang T."/>
            <person name="Song X."/>
            <person name="Zhang H."/>
            <person name="Dai N."/>
            <person name="Sheng W."/>
            <person name="Hou X."/>
            <person name="Wei L."/>
        </authorList>
    </citation>
    <scope>NUCLEOTIDE SEQUENCE</scope>
    <source>
        <strain evidence="7">KEN8</strain>
        <tissue evidence="7">Leaf</tissue>
    </source>
</reference>
<feature type="domain" description="MADS-box" evidence="6">
    <location>
        <begin position="1"/>
        <end position="48"/>
    </location>
</feature>
<accession>A0AAW2R8D9</accession>
<dbReference type="InterPro" id="IPR036879">
    <property type="entry name" value="TF_MADSbox_sf"/>
</dbReference>
<dbReference type="InterPro" id="IPR002100">
    <property type="entry name" value="TF_MADSbox"/>
</dbReference>
<evidence type="ECO:0000256" key="3">
    <source>
        <dbReference type="ARBA" id="ARBA00023125"/>
    </source>
</evidence>
<dbReference type="PROSITE" id="PS50231">
    <property type="entry name" value="RICIN_B_LECTIN"/>
    <property type="match status" value="1"/>
</dbReference>
<dbReference type="AlphaFoldDB" id="A0AAW2R8D9"/>
<dbReference type="PANTHER" id="PTHR48019">
    <property type="entry name" value="SERUM RESPONSE FACTOR HOMOLOG"/>
    <property type="match status" value="1"/>
</dbReference>
<dbReference type="SUPFAM" id="SSF55455">
    <property type="entry name" value="SRF-like"/>
    <property type="match status" value="1"/>
</dbReference>
<dbReference type="GO" id="GO:0003677">
    <property type="term" value="F:DNA binding"/>
    <property type="evidence" value="ECO:0007669"/>
    <property type="project" value="UniProtKB-KW"/>
</dbReference>
<keyword evidence="5" id="KW-0539">Nucleus</keyword>
<dbReference type="GO" id="GO:0046983">
    <property type="term" value="F:protein dimerization activity"/>
    <property type="evidence" value="ECO:0007669"/>
    <property type="project" value="InterPro"/>
</dbReference>
<protein>
    <recommendedName>
        <fullName evidence="6">MADS-box domain-containing protein</fullName>
    </recommendedName>
</protein>
<dbReference type="SMART" id="SM00432">
    <property type="entry name" value="MADS"/>
    <property type="match status" value="1"/>
</dbReference>
<evidence type="ECO:0000256" key="1">
    <source>
        <dbReference type="ARBA" id="ARBA00004123"/>
    </source>
</evidence>
<name>A0AAW2R8D9_9LAMI</name>
<dbReference type="GO" id="GO:0005634">
    <property type="term" value="C:nucleus"/>
    <property type="evidence" value="ECO:0007669"/>
    <property type="project" value="UniProtKB-SubCell"/>
</dbReference>
<dbReference type="Pfam" id="PF00319">
    <property type="entry name" value="SRF-TF"/>
    <property type="match status" value="1"/>
</dbReference>
<sequence length="467" mass="52960">MGRAQLRLELISNEKARVAAFGKRKKSLEKAAHELSTLCGVDIGMVVYFPAQNNEANQPTIWPKDGHELLTSLIHSYKSRSGYDCRRSSTYNLSDFFKDQTERTEEELKKLRKKMRAVKYPKWDERYNCSSGDQLKEIVSLLNAKIDAVSGRINSEKSSGTIYTESGASMDPSVQENAVFRPSMWTDIMQQQHPLAYCDDQAIVAYQRWTMMMNNGAPCSQNTFSFGQNTENAVSVPSMWTDIMQQQQPLACYDAQANIEDQRWTMMMNYGSSSSQNTFSFGQNPENSVSMPSMWTDIMQQQQPLAYYDTQANIADQRWTMMMNNGASCSQNTFSFDQNPENSVSMPSMRTDIMQQQQPLAYYDAQANIADQRRMMMKNNGASCSQNKFSFDDNPDNYPYSCDENSGQNCGMGIMENIGANNVELLISCNVPNMAPMPQNRQRLFCSSAFPQMQAALGKDYVQRRGS</sequence>
<comment type="caution">
    <text evidence="7">The sequence shown here is derived from an EMBL/GenBank/DDBJ whole genome shotgun (WGS) entry which is preliminary data.</text>
</comment>
<dbReference type="InterPro" id="IPR050142">
    <property type="entry name" value="MADS-box/MEF2_TF"/>
</dbReference>
<organism evidence="7">
    <name type="scientific">Sesamum calycinum</name>
    <dbReference type="NCBI Taxonomy" id="2727403"/>
    <lineage>
        <taxon>Eukaryota</taxon>
        <taxon>Viridiplantae</taxon>
        <taxon>Streptophyta</taxon>
        <taxon>Embryophyta</taxon>
        <taxon>Tracheophyta</taxon>
        <taxon>Spermatophyta</taxon>
        <taxon>Magnoliopsida</taxon>
        <taxon>eudicotyledons</taxon>
        <taxon>Gunneridae</taxon>
        <taxon>Pentapetalae</taxon>
        <taxon>asterids</taxon>
        <taxon>lamiids</taxon>
        <taxon>Lamiales</taxon>
        <taxon>Pedaliaceae</taxon>
        <taxon>Sesamum</taxon>
    </lineage>
</organism>
<keyword evidence="2" id="KW-0805">Transcription regulation</keyword>
<evidence type="ECO:0000256" key="2">
    <source>
        <dbReference type="ARBA" id="ARBA00023015"/>
    </source>
</evidence>
<evidence type="ECO:0000256" key="5">
    <source>
        <dbReference type="ARBA" id="ARBA00023242"/>
    </source>
</evidence>
<dbReference type="PROSITE" id="PS50066">
    <property type="entry name" value="MADS_BOX_2"/>
    <property type="match status" value="1"/>
</dbReference>
<comment type="subcellular location">
    <subcellularLocation>
        <location evidence="1">Nucleus</location>
    </subcellularLocation>
</comment>
<reference evidence="7" key="2">
    <citation type="journal article" date="2024" name="Plant">
        <title>Genomic evolution and insights into agronomic trait innovations of Sesamum species.</title>
        <authorList>
            <person name="Miao H."/>
            <person name="Wang L."/>
            <person name="Qu L."/>
            <person name="Liu H."/>
            <person name="Sun Y."/>
            <person name="Le M."/>
            <person name="Wang Q."/>
            <person name="Wei S."/>
            <person name="Zheng Y."/>
            <person name="Lin W."/>
            <person name="Duan Y."/>
            <person name="Cao H."/>
            <person name="Xiong S."/>
            <person name="Wang X."/>
            <person name="Wei L."/>
            <person name="Li C."/>
            <person name="Ma Q."/>
            <person name="Ju M."/>
            <person name="Zhao R."/>
            <person name="Li G."/>
            <person name="Mu C."/>
            <person name="Tian Q."/>
            <person name="Mei H."/>
            <person name="Zhang T."/>
            <person name="Gao T."/>
            <person name="Zhang H."/>
        </authorList>
    </citation>
    <scope>NUCLEOTIDE SEQUENCE</scope>
    <source>
        <strain evidence="7">KEN8</strain>
    </source>
</reference>
<dbReference type="Gene3D" id="3.40.1810.10">
    <property type="entry name" value="Transcription factor, MADS-box"/>
    <property type="match status" value="1"/>
</dbReference>
<evidence type="ECO:0000259" key="6">
    <source>
        <dbReference type="PROSITE" id="PS50066"/>
    </source>
</evidence>